<reference evidence="10 12" key="1">
    <citation type="journal article" date="2015" name="Nat. Commun.">
        <title>Production of butyrate from lysine and the Amadori product fructoselysine by a human gut commensal.</title>
        <authorList>
            <person name="Bui T.P."/>
            <person name="Ritari J."/>
            <person name="Boeren S."/>
            <person name="de Waard P."/>
            <person name="Plugge C.M."/>
            <person name="de Vos W.M."/>
        </authorList>
    </citation>
    <scope>NUCLEOTIDE SEQUENCE [LARGE SCALE GENOMIC DNA]</scope>
    <source>
        <strain evidence="10 12">AF211</strain>
    </source>
</reference>
<keyword evidence="1 8" id="KW-0678">Repressor</keyword>
<evidence type="ECO:0000313" key="11">
    <source>
        <dbReference type="EMBL" id="PVY58602.1"/>
    </source>
</evidence>
<dbReference type="RefSeq" id="WP_033116499.1">
    <property type="nucleotide sequence ID" value="NZ_CALICV010000083.1"/>
</dbReference>
<feature type="zinc finger region" evidence="8">
    <location>
        <begin position="3"/>
        <end position="34"/>
    </location>
</feature>
<proteinExistence type="inferred from homology"/>
<dbReference type="PANTHER" id="PTHR30455">
    <property type="entry name" value="TRANSCRIPTIONAL REPRESSOR NRDR"/>
    <property type="match status" value="1"/>
</dbReference>
<dbReference type="GO" id="GO:0008270">
    <property type="term" value="F:zinc ion binding"/>
    <property type="evidence" value="ECO:0007669"/>
    <property type="project" value="UniProtKB-UniRule"/>
</dbReference>
<protein>
    <recommendedName>
        <fullName evidence="8">Transcriptional repressor NrdR</fullName>
    </recommendedName>
</protein>
<dbReference type="InterPro" id="IPR005144">
    <property type="entry name" value="ATP-cone_dom"/>
</dbReference>
<organism evidence="10 12">
    <name type="scientific">Intestinimonas butyriciproducens</name>
    <dbReference type="NCBI Taxonomy" id="1297617"/>
    <lineage>
        <taxon>Bacteria</taxon>
        <taxon>Bacillati</taxon>
        <taxon>Bacillota</taxon>
        <taxon>Clostridia</taxon>
        <taxon>Eubacteriales</taxon>
        <taxon>Intestinimonas</taxon>
    </lineage>
</organism>
<keyword evidence="12" id="KW-1185">Reference proteome</keyword>
<evidence type="ECO:0000259" key="9">
    <source>
        <dbReference type="PROSITE" id="PS51161"/>
    </source>
</evidence>
<evidence type="ECO:0000256" key="2">
    <source>
        <dbReference type="ARBA" id="ARBA00022741"/>
    </source>
</evidence>
<dbReference type="InterPro" id="IPR003796">
    <property type="entry name" value="RNR_NrdR-like"/>
</dbReference>
<dbReference type="PROSITE" id="PS51161">
    <property type="entry name" value="ATP_CONE"/>
    <property type="match status" value="1"/>
</dbReference>
<keyword evidence="8" id="KW-0479">Metal-binding</keyword>
<keyword evidence="4 8" id="KW-0067">ATP-binding</keyword>
<dbReference type="Pfam" id="PF03477">
    <property type="entry name" value="ATP-cone"/>
    <property type="match status" value="1"/>
</dbReference>
<dbReference type="EMBL" id="CP011307">
    <property type="protein sequence ID" value="ALP94237.1"/>
    <property type="molecule type" value="Genomic_DNA"/>
</dbReference>
<dbReference type="AlphaFoldDB" id="A0A0S2W4G3"/>
<evidence type="ECO:0000313" key="13">
    <source>
        <dbReference type="Proteomes" id="UP000245778"/>
    </source>
</evidence>
<dbReference type="eggNOG" id="COG1327">
    <property type="taxonomic scope" value="Bacteria"/>
</dbReference>
<name>A0A0S2W4G3_9FIRM</name>
<keyword evidence="8" id="KW-0863">Zinc-finger</keyword>
<dbReference type="KEGG" id="ibu:IB211_01846c"/>
<dbReference type="EMBL" id="QEKK01000004">
    <property type="protein sequence ID" value="PVY58602.1"/>
    <property type="molecule type" value="Genomic_DNA"/>
</dbReference>
<sequence>MKCPFCGNLESKVVDSRPSDEGASIRRRRECLECHKRFTTYETMESLPLVVIKKDGSRQTFDRDKLLGSMLKACEKRSVPLSKLEEIAQEIEQSLQNDMEREVSSAVIGEMVMQKLKEVDEVAYVRFASVYRQFKDIGTFMDELNKLLDGK</sequence>
<dbReference type="HAMAP" id="MF_00440">
    <property type="entry name" value="NrdR"/>
    <property type="match status" value="1"/>
</dbReference>
<accession>A0A0S2W4G3</accession>
<keyword evidence="6 8" id="KW-0238">DNA-binding</keyword>
<dbReference type="Proteomes" id="UP000064844">
    <property type="component" value="Chromosome"/>
</dbReference>
<dbReference type="GeneID" id="93228945"/>
<evidence type="ECO:0000256" key="4">
    <source>
        <dbReference type="ARBA" id="ARBA00022840"/>
    </source>
</evidence>
<dbReference type="GO" id="GO:0005524">
    <property type="term" value="F:ATP binding"/>
    <property type="evidence" value="ECO:0007669"/>
    <property type="project" value="UniProtKB-UniRule"/>
</dbReference>
<dbReference type="STRING" id="1297617.IB211_01846c"/>
<comment type="cofactor">
    <cofactor evidence="8">
        <name>Zn(2+)</name>
        <dbReference type="ChEBI" id="CHEBI:29105"/>
    </cofactor>
    <text evidence="8">Binds 1 zinc ion.</text>
</comment>
<evidence type="ECO:0000256" key="6">
    <source>
        <dbReference type="ARBA" id="ARBA00023125"/>
    </source>
</evidence>
<evidence type="ECO:0000256" key="3">
    <source>
        <dbReference type="ARBA" id="ARBA00022833"/>
    </source>
</evidence>
<dbReference type="PATRIC" id="fig|1297617.4.peg.1903"/>
<gene>
    <name evidence="8" type="primary">nrdR</name>
    <name evidence="11" type="ORF">C7373_104200</name>
    <name evidence="10" type="ORF">IB211_01846c</name>
</gene>
<comment type="function">
    <text evidence="8">Negatively regulates transcription of bacterial ribonucleotide reductase nrd genes and operons by binding to NrdR-boxes.</text>
</comment>
<dbReference type="GO" id="GO:0045892">
    <property type="term" value="P:negative regulation of DNA-templated transcription"/>
    <property type="evidence" value="ECO:0007669"/>
    <property type="project" value="UniProtKB-UniRule"/>
</dbReference>
<feature type="domain" description="ATP-cone" evidence="9">
    <location>
        <begin position="49"/>
        <end position="139"/>
    </location>
</feature>
<evidence type="ECO:0000256" key="1">
    <source>
        <dbReference type="ARBA" id="ARBA00022491"/>
    </source>
</evidence>
<keyword evidence="3 8" id="KW-0862">Zinc</keyword>
<dbReference type="GO" id="GO:0003677">
    <property type="term" value="F:DNA binding"/>
    <property type="evidence" value="ECO:0007669"/>
    <property type="project" value="UniProtKB-KW"/>
</dbReference>
<keyword evidence="5 8" id="KW-0805">Transcription regulation</keyword>
<dbReference type="NCBIfam" id="TIGR00244">
    <property type="entry name" value="transcriptional regulator NrdR"/>
    <property type="match status" value="1"/>
</dbReference>
<keyword evidence="2 8" id="KW-0547">Nucleotide-binding</keyword>
<evidence type="ECO:0000313" key="10">
    <source>
        <dbReference type="EMBL" id="ALP94237.1"/>
    </source>
</evidence>
<dbReference type="OrthoDB" id="9807461at2"/>
<evidence type="ECO:0000256" key="5">
    <source>
        <dbReference type="ARBA" id="ARBA00023015"/>
    </source>
</evidence>
<evidence type="ECO:0000256" key="8">
    <source>
        <dbReference type="HAMAP-Rule" id="MF_00440"/>
    </source>
</evidence>
<dbReference type="Pfam" id="PF22811">
    <property type="entry name" value="Zn_ribbon_NrdR"/>
    <property type="match status" value="1"/>
</dbReference>
<dbReference type="Proteomes" id="UP000245778">
    <property type="component" value="Unassembled WGS sequence"/>
</dbReference>
<dbReference type="InterPro" id="IPR055173">
    <property type="entry name" value="NrdR-like_N"/>
</dbReference>
<reference evidence="11 13" key="3">
    <citation type="submission" date="2018-04" db="EMBL/GenBank/DDBJ databases">
        <title>Genomic Encyclopedia of Type Strains, Phase IV (KMG-IV): sequencing the most valuable type-strain genomes for metagenomic binning, comparative biology and taxonomic classification.</title>
        <authorList>
            <person name="Goeker M."/>
        </authorList>
    </citation>
    <scope>NUCLEOTIDE SEQUENCE [LARGE SCALE GENOMIC DNA]</scope>
    <source>
        <strain evidence="11 13">DSM 26588</strain>
    </source>
</reference>
<dbReference type="PANTHER" id="PTHR30455:SF2">
    <property type="entry name" value="TRANSCRIPTIONAL REPRESSOR NRDR"/>
    <property type="match status" value="1"/>
</dbReference>
<evidence type="ECO:0000256" key="7">
    <source>
        <dbReference type="ARBA" id="ARBA00023163"/>
    </source>
</evidence>
<evidence type="ECO:0000313" key="12">
    <source>
        <dbReference type="Proteomes" id="UP000064844"/>
    </source>
</evidence>
<keyword evidence="7 8" id="KW-0804">Transcription</keyword>
<reference evidence="12" key="2">
    <citation type="submission" date="2015-04" db="EMBL/GenBank/DDBJ databases">
        <title>A butyrogenic pathway from the amino acid lysine in a human gut commensal.</title>
        <authorList>
            <person name="de Vos W.M."/>
            <person name="Bui N.T.P."/>
            <person name="Plugge C.M."/>
            <person name="Ritari J."/>
        </authorList>
    </citation>
    <scope>NUCLEOTIDE SEQUENCE [LARGE SCALE GENOMIC DNA]</scope>
    <source>
        <strain evidence="12">AF211</strain>
    </source>
</reference>
<comment type="similarity">
    <text evidence="8">Belongs to the NrdR family.</text>
</comment>